<dbReference type="EMBL" id="JBBUTG010000011">
    <property type="protein sequence ID" value="MEK8032552.1"/>
    <property type="molecule type" value="Genomic_DNA"/>
</dbReference>
<evidence type="ECO:0000256" key="1">
    <source>
        <dbReference type="ARBA" id="ARBA00004141"/>
    </source>
</evidence>
<dbReference type="Proteomes" id="UP001371218">
    <property type="component" value="Unassembled WGS sequence"/>
</dbReference>
<comment type="caution">
    <text evidence="9">The sequence shown here is derived from an EMBL/GenBank/DDBJ whole genome shotgun (WGS) entry which is preliminary data.</text>
</comment>
<dbReference type="NCBIfam" id="TIGR00540">
    <property type="entry name" value="TPR_hemY_coli"/>
    <property type="match status" value="1"/>
</dbReference>
<evidence type="ECO:0000313" key="9">
    <source>
        <dbReference type="EMBL" id="MEK8032552.1"/>
    </source>
</evidence>
<gene>
    <name evidence="9" type="ORF">AACH06_17155</name>
</gene>
<sequence length="415" mass="45748">MRSVIWLVLLFTAAVVTATVLGRNDALVSVFYGTWRVDFSLNLFLFVVLASIFIVFAAMNAVQSLLNLPTRAREWREQKRERATNAALREALAELFAARYARAHRAAKRALDLQTITGGLESDVQFTVLAEMIAASGLHRMQDKRGRDEHVNRALALVRGRLGSSTAFDGLQLISAEWALEDRDAERGLALLAELPPGVARRTQALRLKLQAARLQRRPLDALQTARLLAKHQGFSAPAAQSLLRSLAIEAIDQAFDIDQLRRVWSHLDADDRRDAFVVARAAKRARSMGHADQGRTWLQPAWDAIATANADDRRELALALIECAPGVGSDWLPRIEAALAVHGHEPALVAAAGMAFADRQLWGKARRPLEQTASASVLPAPVRRQALRCLAAIAREEGQEEHALNYDQRAAAIE</sequence>
<keyword evidence="6 7" id="KW-0472">Membrane</keyword>
<evidence type="ECO:0000256" key="4">
    <source>
        <dbReference type="ARBA" id="ARBA00022692"/>
    </source>
</evidence>
<evidence type="ECO:0000259" key="8">
    <source>
        <dbReference type="Pfam" id="PF07219"/>
    </source>
</evidence>
<dbReference type="InterPro" id="IPR005254">
    <property type="entry name" value="Heme_biosyn_assoc_TPR_pro"/>
</dbReference>
<organism evidence="9 10">
    <name type="scientific">Ideonella lacteola</name>
    <dbReference type="NCBI Taxonomy" id="2984193"/>
    <lineage>
        <taxon>Bacteria</taxon>
        <taxon>Pseudomonadati</taxon>
        <taxon>Pseudomonadota</taxon>
        <taxon>Betaproteobacteria</taxon>
        <taxon>Burkholderiales</taxon>
        <taxon>Sphaerotilaceae</taxon>
        <taxon>Ideonella</taxon>
    </lineage>
</organism>
<dbReference type="RefSeq" id="WP_341426975.1">
    <property type="nucleotide sequence ID" value="NZ_JBBUTG010000011.1"/>
</dbReference>
<keyword evidence="10" id="KW-1185">Reference proteome</keyword>
<name>A0ABU9BUM7_9BURK</name>
<accession>A0ABU9BUM7</accession>
<keyword evidence="3" id="KW-1003">Cell membrane</keyword>
<evidence type="ECO:0000256" key="3">
    <source>
        <dbReference type="ARBA" id="ARBA00022475"/>
    </source>
</evidence>
<evidence type="ECO:0000313" key="10">
    <source>
        <dbReference type="Proteomes" id="UP001371218"/>
    </source>
</evidence>
<proteinExistence type="predicted"/>
<comment type="subcellular location">
    <subcellularLocation>
        <location evidence="2">Cell membrane</location>
    </subcellularLocation>
    <subcellularLocation>
        <location evidence="1">Membrane</location>
        <topology evidence="1">Multi-pass membrane protein</topology>
    </subcellularLocation>
</comment>
<feature type="transmembrane region" description="Helical" evidence="7">
    <location>
        <begin position="42"/>
        <end position="66"/>
    </location>
</feature>
<evidence type="ECO:0000256" key="5">
    <source>
        <dbReference type="ARBA" id="ARBA00022989"/>
    </source>
</evidence>
<dbReference type="InterPro" id="IPR010817">
    <property type="entry name" value="HemY_N"/>
</dbReference>
<dbReference type="Pfam" id="PF07219">
    <property type="entry name" value="HemY_N"/>
    <property type="match status" value="1"/>
</dbReference>
<evidence type="ECO:0000256" key="2">
    <source>
        <dbReference type="ARBA" id="ARBA00004236"/>
    </source>
</evidence>
<keyword evidence="5 7" id="KW-1133">Transmembrane helix</keyword>
<evidence type="ECO:0000256" key="6">
    <source>
        <dbReference type="ARBA" id="ARBA00023136"/>
    </source>
</evidence>
<protein>
    <submittedName>
        <fullName evidence="9">Heme biosynthesis HemY N-terminal domain-containing protein</fullName>
    </submittedName>
</protein>
<keyword evidence="4 7" id="KW-0812">Transmembrane</keyword>
<evidence type="ECO:0000256" key="7">
    <source>
        <dbReference type="SAM" id="Phobius"/>
    </source>
</evidence>
<reference evidence="9 10" key="1">
    <citation type="submission" date="2024-04" db="EMBL/GenBank/DDBJ databases">
        <title>Novel species of the genus Ideonella isolated from streams.</title>
        <authorList>
            <person name="Lu H."/>
        </authorList>
    </citation>
    <scope>NUCLEOTIDE SEQUENCE [LARGE SCALE GENOMIC DNA]</scope>
    <source>
        <strain evidence="9 10">DXS29W</strain>
    </source>
</reference>
<feature type="domain" description="HemY N-terminal" evidence="8">
    <location>
        <begin position="28"/>
        <end position="113"/>
    </location>
</feature>